<dbReference type="AlphaFoldDB" id="A0A507QVM6"/>
<evidence type="ECO:0000313" key="2">
    <source>
        <dbReference type="EMBL" id="TQB73408.1"/>
    </source>
</evidence>
<dbReference type="OrthoDB" id="5428259at2759"/>
<feature type="region of interest" description="Disordered" evidence="1">
    <location>
        <begin position="165"/>
        <end position="185"/>
    </location>
</feature>
<feature type="region of interest" description="Disordered" evidence="1">
    <location>
        <begin position="415"/>
        <end position="457"/>
    </location>
</feature>
<keyword evidence="3" id="KW-1185">Reference proteome</keyword>
<accession>A0A507QVM6</accession>
<evidence type="ECO:0000313" key="3">
    <source>
        <dbReference type="Proteomes" id="UP000319663"/>
    </source>
</evidence>
<feature type="compositionally biased region" description="Basic and acidic residues" evidence="1">
    <location>
        <begin position="207"/>
        <end position="217"/>
    </location>
</feature>
<dbReference type="Proteomes" id="UP000319663">
    <property type="component" value="Unassembled WGS sequence"/>
</dbReference>
<dbReference type="STRING" id="5098.A0A507QVM6"/>
<evidence type="ECO:0000256" key="1">
    <source>
        <dbReference type="SAM" id="MobiDB-lite"/>
    </source>
</evidence>
<gene>
    <name evidence="2" type="ORF">MPDQ_005904</name>
</gene>
<sequence>MDAAALLCNICPKRPRFSDVSHLLTHVSSKAHLSHYFKLQVRSHQEPQAGQLLEEYDRWYKVNNLAKLLSDRMASKETRHKRRQVRAVAQGASFPAPKENAEPRATPRVCTSTRKSFSDFLDPHLSDLKIDPIARDADSPSFPTDYTIPTRKDEKKIHLRLNGTSALGRSPEMPAPGQLKRDYDSDSEDEIGSILRATPHWSGGHGSEAKDEIDPRLLQRGFGSDPFIDEGGNLDSTPTMQGTDRERADEIARLKGVLWPGMDIFDSATEQMRRKRNQKKDESVLKMMEKTSLGVEPTELVFSPSGILRKQRVINGDVEDSSPLKGETPIPKRRAVRPKRLLFTERDPNIVSQRGQDVKRIKRVASVGPSRHSVRDAANQIPVSRGVVSGNQPLRNGDDEFDLSLRGFGERTRGGFAVFNDKNQGKSSSKDQRHGDGPYLGSSMPRQETLGTGPFQPPASSNYAAGFIGRAACHPMGKENLEPILNIQGRIDTIDNWRSPFIKRNNYIGDTGYPPHYFFSDAPRPTFGPLDGHDLSGYSWNPLAISLPRLPAQEKENHNIYKDISPTFDCQSATRAASPDGTISDTEQDDFERLYLDGSSY</sequence>
<feature type="region of interest" description="Disordered" evidence="1">
    <location>
        <begin position="75"/>
        <end position="109"/>
    </location>
</feature>
<protein>
    <submittedName>
        <fullName evidence="2">Uncharacterized protein</fullName>
    </submittedName>
</protein>
<name>A0A507QVM6_MONPU</name>
<comment type="caution">
    <text evidence="2">The sequence shown here is derived from an EMBL/GenBank/DDBJ whole genome shotgun (WGS) entry which is preliminary data.</text>
</comment>
<organism evidence="2 3">
    <name type="scientific">Monascus purpureus</name>
    <name type="common">Red mold</name>
    <name type="synonym">Monascus anka</name>
    <dbReference type="NCBI Taxonomy" id="5098"/>
    <lineage>
        <taxon>Eukaryota</taxon>
        <taxon>Fungi</taxon>
        <taxon>Dikarya</taxon>
        <taxon>Ascomycota</taxon>
        <taxon>Pezizomycotina</taxon>
        <taxon>Eurotiomycetes</taxon>
        <taxon>Eurotiomycetidae</taxon>
        <taxon>Eurotiales</taxon>
        <taxon>Aspergillaceae</taxon>
        <taxon>Monascus</taxon>
    </lineage>
</organism>
<proteinExistence type="predicted"/>
<reference evidence="2 3" key="1">
    <citation type="submission" date="2019-06" db="EMBL/GenBank/DDBJ databases">
        <title>Wine fermentation using esterase from Monascus purpureus.</title>
        <authorList>
            <person name="Geng C."/>
            <person name="Zhang Y."/>
        </authorList>
    </citation>
    <scope>NUCLEOTIDE SEQUENCE [LARGE SCALE GENOMIC DNA]</scope>
    <source>
        <strain evidence="2">HQ1</strain>
    </source>
</reference>
<dbReference type="EMBL" id="VIFY01000045">
    <property type="protein sequence ID" value="TQB73408.1"/>
    <property type="molecule type" value="Genomic_DNA"/>
</dbReference>
<feature type="region of interest" description="Disordered" evidence="1">
    <location>
        <begin position="197"/>
        <end position="244"/>
    </location>
</feature>